<organism evidence="2 3">
    <name type="scientific">Devosia epidermidihirudinis</name>
    <dbReference type="NCBI Taxonomy" id="1293439"/>
    <lineage>
        <taxon>Bacteria</taxon>
        <taxon>Pseudomonadati</taxon>
        <taxon>Pseudomonadota</taxon>
        <taxon>Alphaproteobacteria</taxon>
        <taxon>Hyphomicrobiales</taxon>
        <taxon>Devosiaceae</taxon>
        <taxon>Devosia</taxon>
    </lineage>
</organism>
<comment type="caution">
    <text evidence="2">The sequence shown here is derived from an EMBL/GenBank/DDBJ whole genome shotgun (WGS) entry which is preliminary data.</text>
</comment>
<gene>
    <name evidence="2" type="ORF">WH87_11535</name>
</gene>
<feature type="region of interest" description="Disordered" evidence="1">
    <location>
        <begin position="140"/>
        <end position="170"/>
    </location>
</feature>
<proteinExistence type="predicted"/>
<reference evidence="2 3" key="1">
    <citation type="submission" date="2015-03" db="EMBL/GenBank/DDBJ databases">
        <authorList>
            <person name="Lepp D."/>
            <person name="Hassan Y.I."/>
            <person name="Li X.-Z."/>
            <person name="Zhou T."/>
        </authorList>
    </citation>
    <scope>NUCLEOTIDE SEQUENCE [LARGE SCALE GENOMIC DNA]</scope>
    <source>
        <strain evidence="2 3">E84</strain>
    </source>
</reference>
<dbReference type="EMBL" id="LANJ01000016">
    <property type="protein sequence ID" value="KKC38216.1"/>
    <property type="molecule type" value="Genomic_DNA"/>
</dbReference>
<evidence type="ECO:0000313" key="2">
    <source>
        <dbReference type="EMBL" id="KKC38216.1"/>
    </source>
</evidence>
<keyword evidence="3" id="KW-1185">Reference proteome</keyword>
<protein>
    <submittedName>
        <fullName evidence="2">Uncharacterized protein</fullName>
    </submittedName>
</protein>
<evidence type="ECO:0000256" key="1">
    <source>
        <dbReference type="SAM" id="MobiDB-lite"/>
    </source>
</evidence>
<dbReference type="Proteomes" id="UP000033411">
    <property type="component" value="Unassembled WGS sequence"/>
</dbReference>
<feature type="compositionally biased region" description="Acidic residues" evidence="1">
    <location>
        <begin position="141"/>
        <end position="161"/>
    </location>
</feature>
<sequence length="170" mass="19043">MFLFNQHQETIMAQHHDHHGTMVPQDTNFDNADQPGIAQPYAQAEVEELLYGDDRPASERLARLRELREEAGIRESGDWGGNDPAALLEEIERAIDELSATIANADDIEDYSALQAPLDRDPADRLDALSPDDVDARFAIEGEDDGDEFGPLDDTEWDEGDDFRPERGVH</sequence>
<accession>A0A0F5QBY7</accession>
<name>A0A0F5QBY7_9HYPH</name>
<dbReference type="AlphaFoldDB" id="A0A0F5QBY7"/>
<evidence type="ECO:0000313" key="3">
    <source>
        <dbReference type="Proteomes" id="UP000033411"/>
    </source>
</evidence>
<dbReference type="PATRIC" id="fig|1293439.3.peg.1902"/>